<feature type="compositionally biased region" description="Low complexity" evidence="14">
    <location>
        <begin position="74"/>
        <end position="87"/>
    </location>
</feature>
<evidence type="ECO:0000256" key="12">
    <source>
        <dbReference type="ARBA" id="ARBA00048734"/>
    </source>
</evidence>
<feature type="region of interest" description="Disordered" evidence="14">
    <location>
        <begin position="490"/>
        <end position="539"/>
    </location>
</feature>
<feature type="compositionally biased region" description="Pro residues" evidence="14">
    <location>
        <begin position="1"/>
        <end position="10"/>
    </location>
</feature>
<feature type="region of interest" description="Disordered" evidence="14">
    <location>
        <begin position="1674"/>
        <end position="1772"/>
    </location>
</feature>
<keyword evidence="13" id="KW-0175">Coiled coil</keyword>
<evidence type="ECO:0000256" key="9">
    <source>
        <dbReference type="ARBA" id="ARBA00023002"/>
    </source>
</evidence>
<evidence type="ECO:0000256" key="2">
    <source>
        <dbReference type="ARBA" id="ARBA00004123"/>
    </source>
</evidence>
<evidence type="ECO:0000256" key="11">
    <source>
        <dbReference type="ARBA" id="ARBA00023242"/>
    </source>
</evidence>
<feature type="compositionally biased region" description="Pro residues" evidence="14">
    <location>
        <begin position="1854"/>
        <end position="1865"/>
    </location>
</feature>
<dbReference type="InterPro" id="IPR036431">
    <property type="entry name" value="ARID_dom_sf"/>
</dbReference>
<dbReference type="KEGG" id="ksn:43588028"/>
<evidence type="ECO:0000256" key="4">
    <source>
        <dbReference type="ARBA" id="ARBA00012902"/>
    </source>
</evidence>
<evidence type="ECO:0000256" key="10">
    <source>
        <dbReference type="ARBA" id="ARBA00023004"/>
    </source>
</evidence>
<dbReference type="FunFam" id="2.60.120.650:FF:000035">
    <property type="entry name" value="PHD transcription factor Rum1"/>
    <property type="match status" value="1"/>
</dbReference>
<reference evidence="15" key="2">
    <citation type="submission" date="2024-01" db="EMBL/GenBank/DDBJ databases">
        <title>Comparative genomics of Cryptococcus and Kwoniella reveals pathogenesis evolution and contrasting modes of karyotype evolution via chromosome fusion or intercentromeric recombination.</title>
        <authorList>
            <person name="Coelho M.A."/>
            <person name="David-Palma M."/>
            <person name="Shea T."/>
            <person name="Bowers K."/>
            <person name="McGinley-Smith S."/>
            <person name="Mohammad A.W."/>
            <person name="Gnirke A."/>
            <person name="Yurkov A.M."/>
            <person name="Nowrousian M."/>
            <person name="Sun S."/>
            <person name="Cuomo C.A."/>
            <person name="Heitman J."/>
        </authorList>
    </citation>
    <scope>NUCLEOTIDE SEQUENCE</scope>
    <source>
        <strain evidence="15">CBS 12478</strain>
    </source>
</reference>
<dbReference type="Pfam" id="PF02928">
    <property type="entry name" value="zf-C5HC2"/>
    <property type="match status" value="1"/>
</dbReference>
<comment type="similarity">
    <text evidence="3">Belongs to the JARID1 histone demethylase family.</text>
</comment>
<keyword evidence="9" id="KW-0560">Oxidoreductase</keyword>
<dbReference type="GO" id="GO:0034647">
    <property type="term" value="F:histone H3K4me/H3K4me2/H3K4me3 demethylase activity"/>
    <property type="evidence" value="ECO:0007669"/>
    <property type="project" value="UniProtKB-EC"/>
</dbReference>
<evidence type="ECO:0000256" key="7">
    <source>
        <dbReference type="ARBA" id="ARBA00022771"/>
    </source>
</evidence>
<keyword evidence="6" id="KW-0677">Repeat</keyword>
<dbReference type="SMART" id="SM01014">
    <property type="entry name" value="ARID"/>
    <property type="match status" value="1"/>
</dbReference>
<feature type="region of interest" description="Disordered" evidence="14">
    <location>
        <begin position="1"/>
        <end position="104"/>
    </location>
</feature>
<dbReference type="PANTHER" id="PTHR10694:SF33">
    <property type="entry name" value="LYSINE-SPECIFIC DEMETHYLASE 5"/>
    <property type="match status" value="1"/>
</dbReference>
<dbReference type="CDD" id="cd15525">
    <property type="entry name" value="PHD_UHRF1_2"/>
    <property type="match status" value="1"/>
</dbReference>
<dbReference type="PROSITE" id="PS51011">
    <property type="entry name" value="ARID"/>
    <property type="match status" value="1"/>
</dbReference>
<feature type="compositionally biased region" description="Low complexity" evidence="14">
    <location>
        <begin position="1729"/>
        <end position="1744"/>
    </location>
</feature>
<dbReference type="Pfam" id="PF02373">
    <property type="entry name" value="JmjC"/>
    <property type="match status" value="1"/>
</dbReference>
<dbReference type="EMBL" id="CP144062">
    <property type="protein sequence ID" value="WWD22060.1"/>
    <property type="molecule type" value="Genomic_DNA"/>
</dbReference>
<feature type="compositionally biased region" description="Polar residues" evidence="14">
    <location>
        <begin position="1757"/>
        <end position="1769"/>
    </location>
</feature>
<keyword evidence="7" id="KW-0863">Zinc-finger</keyword>
<keyword evidence="5" id="KW-0479">Metal-binding</keyword>
<dbReference type="GO" id="GO:0008270">
    <property type="term" value="F:zinc ion binding"/>
    <property type="evidence" value="ECO:0007669"/>
    <property type="project" value="UniProtKB-KW"/>
</dbReference>
<dbReference type="InterPro" id="IPR011011">
    <property type="entry name" value="Znf_FYVE_PHD"/>
</dbReference>
<keyword evidence="16" id="KW-1185">Reference proteome</keyword>
<dbReference type="InterPro" id="IPR004198">
    <property type="entry name" value="Znf_C5HC2"/>
</dbReference>
<dbReference type="GO" id="GO:0005634">
    <property type="term" value="C:nucleus"/>
    <property type="evidence" value="ECO:0007669"/>
    <property type="project" value="UniProtKB-SubCell"/>
</dbReference>
<dbReference type="SMART" id="SM00545">
    <property type="entry name" value="JmjN"/>
    <property type="match status" value="1"/>
</dbReference>
<accession>A0A5M6C2N5</accession>
<dbReference type="Gene3D" id="3.30.40.10">
    <property type="entry name" value="Zinc/RING finger domain, C3HC4 (zinc finger)"/>
    <property type="match status" value="2"/>
</dbReference>
<dbReference type="Pfam" id="PF08429">
    <property type="entry name" value="PLU-1"/>
    <property type="match status" value="1"/>
</dbReference>
<feature type="region of interest" description="Disordered" evidence="14">
    <location>
        <begin position="624"/>
        <end position="643"/>
    </location>
</feature>
<dbReference type="GO" id="GO:0003677">
    <property type="term" value="F:DNA binding"/>
    <property type="evidence" value="ECO:0007669"/>
    <property type="project" value="InterPro"/>
</dbReference>
<dbReference type="SMART" id="SM00249">
    <property type="entry name" value="PHD"/>
    <property type="match status" value="3"/>
</dbReference>
<evidence type="ECO:0000256" key="14">
    <source>
        <dbReference type="SAM" id="MobiDB-lite"/>
    </source>
</evidence>
<dbReference type="SMART" id="SM00501">
    <property type="entry name" value="BRIGHT"/>
    <property type="match status" value="1"/>
</dbReference>
<dbReference type="Pfam" id="PF21323">
    <property type="entry name" value="KDM5_C-hel"/>
    <property type="match status" value="1"/>
</dbReference>
<sequence length="1977" mass="217885">MQVSLPPPLVPASLPTTMNHVQQSGSSSTTNGIGNGQPARTLRTSSRSIKPVRPASEVVTPSKSKPNHIAFSPAAVGAGASTVSGVSPKQSPTTEHHHHRRKPTFTTSLSYPEYLPAPSHFQAEGELQRNQRRSKVEALTKIDRAGTPIQLNAGPAATSFLPSSAQGAHLNGSSSAAIANGGGNGNGATAGPSVSRNPLHRPVALNPPFALSTVRTEAPRHPPRRSSPRLFGLEECPTFYPTMEEFQDPMGYVDSIAEIGRQYGICKVVPPEGWQMPFAIETETFRFKSRLQRLNQLEAASRAKVNFLEQLSMYHLQQGDSDVSIPLIDRQPLDLWKLRKEVNKLGGHLVLDRTKTWADVTVTLGHKAAWHPQVRDAYMKIVLPFDKWAVRAKSASVSPLTPLNMTTSNGKPAPPPAFATSAPPSPSQPRTSGRMGAVKTSPRTRMNGAVAAAAPGILPLKTAEPSLNSASSLPPSGSSRLDAPAEIVRPNSAAPSLPSLKIKVPGFSNRDGSESELSDEDSSLSDGSPRRPAKVQTPEYQKGEVCEVCRGGHAGDKILLCDGCDRGFHIYCLDPPLASVPTNEEWFCTSCLLSQGDDFGFEEGEDHSISSFQARDAAFSHAWWNRHRPPPSPGSSSAPGINRNPLARNFGKAVVTEDDVEREFWRLTESSTDTVEVEYGADIHSTTHGSAGPTSETHPLDPYATDPWNLNNMPILPNSLLRYIKSDISGMTVPWIYIGMMFSTFCWHNEDHYTYSINYMYWGETKTWYGIPGGDAEKFEEAMKSEAPELFEQQPGLLFQLVTMMNPGRISEAGVKVVACDQRPNEFVITFPKAYHCGFNHGINMNEAVNFALPDWLAEGKQSVRKYREHLKAPVFSHNELLITVTLYSETIKTALWIKDSLIEMVEEEKQRREKLRARYPSLHETLVEDDSPEEQYQCATCKAFCYLAQVTCPCTKLVTCLEHADQLCECSKSKKMLRKRYSEAQLEEILEAVVARAKQPARWRENFYRVMEAPRPTLKSMRGLLADAEKVAYPIEEVQSLRAFVERANAWIERASAVTTRKTTGRRRKGGKEKDEDEDMVDRSPEVLTALVKEGERMSFDAPETLQPLRQMLLSINTFRSQASDILSTPEEELDLEKCRQVMILGESLNFDLPEIQAIATIVNRLDWFKKVEEEVDDRMLQYDDTVELLEQAVEYEIPAEHPTIIELIRRRDKGKDWLDSADKLLTAPVIQLDDISALIEEREPTTPVSVDVVRQMENLRKTVQNWQTSARTILASNGSTVAAQRLCKNVQSASAPINRVEIPEIVELQAELDHHAKWLSEAAKVLDNSSSNVANLINYIKGEFDQHLKPDDLEPTAVCFCRRPPRQSMVTCRNCQGAYHAKCVDVPPKKVNEPFQCALCIRIPNDDGPSLSDFANLVQPFRWNFVITPPEFTIAQSIVEAASNIGPDLIKVADPKNQAEPCRDVEKIRSLLRKIYTLPLVFDMINTDTNERCVLIEWLFRRLQDAIKFKEGLPGSGSGIQEKTATTERTRTRGKKARLIIAQARPRQFWCICQEAGSEPPLDKLITVECAKCGQNYHSSCVKAPLEVSGTTEGKVGWRCPCCCVKEAKRYLKGIDVRVQMKEQFGTDEYIDYRSTINDYAEQPVIVTYPPSTEVILLECTSFIPPVLPEEIGTGEGVGGDEGGPKKKRKIRASDVGSVVNGHGHSEYSTPKLKHELAPVATSGGDSSVNNNYAYPSPSPSSQIRPVDSWRKPTVNGSHPPASSSMGITPPISRTIFDAAARTNGTSARTTHPFAPTTISPYAAVSVYRPTTARAFDASPQTPGAVSHSATSTPYIRPPPPHVLPEVSQPSAPSPTIAPPPVDKTPINGTMTNGQSGHFSLSIGSVKRKPDDERSSPSEIIVATNGDHTSKQSPTFAIEPNGVDSRPSPTVSGGERKMIKVTNAIDLSRSSPPKEEEGEARERVGSSPEKPIVID</sequence>
<reference evidence="15" key="1">
    <citation type="submission" date="2017-08" db="EMBL/GenBank/DDBJ databases">
        <authorList>
            <person name="Cuomo C."/>
            <person name="Billmyre B."/>
            <person name="Heitman J."/>
        </authorList>
    </citation>
    <scope>NUCLEOTIDE SEQUENCE</scope>
    <source>
        <strain evidence="15">CBS 12478</strain>
    </source>
</reference>
<gene>
    <name evidence="15" type="ORF">CI109_106548</name>
</gene>
<evidence type="ECO:0000256" key="3">
    <source>
        <dbReference type="ARBA" id="ARBA00006801"/>
    </source>
</evidence>
<feature type="region of interest" description="Disordered" evidence="14">
    <location>
        <begin position="176"/>
        <end position="202"/>
    </location>
</feature>
<dbReference type="SUPFAM" id="SSF46774">
    <property type="entry name" value="ARID-like"/>
    <property type="match status" value="1"/>
</dbReference>
<dbReference type="InterPro" id="IPR013083">
    <property type="entry name" value="Znf_RING/FYVE/PHD"/>
</dbReference>
<dbReference type="OrthoDB" id="1678912at2759"/>
<dbReference type="Proteomes" id="UP000322225">
    <property type="component" value="Chromosome 12"/>
</dbReference>
<protein>
    <recommendedName>
        <fullName evidence="4">[histone H3]-trimethyl-L-lysine(4) demethylase</fullName>
        <ecNumber evidence="4">1.14.11.67</ecNumber>
    </recommendedName>
</protein>
<comment type="catalytic activity">
    <reaction evidence="12">
        <text>N(6),N(6),N(6)-trimethyl-L-lysyl(4)-[histone H3] + 3 2-oxoglutarate + 3 O2 = L-lysyl(4)-[histone H3] + 3 formaldehyde + 3 succinate + 3 CO2</text>
        <dbReference type="Rhea" id="RHEA:60208"/>
        <dbReference type="Rhea" id="RHEA-COMP:15537"/>
        <dbReference type="Rhea" id="RHEA-COMP:15547"/>
        <dbReference type="ChEBI" id="CHEBI:15379"/>
        <dbReference type="ChEBI" id="CHEBI:16526"/>
        <dbReference type="ChEBI" id="CHEBI:16810"/>
        <dbReference type="ChEBI" id="CHEBI:16842"/>
        <dbReference type="ChEBI" id="CHEBI:29969"/>
        <dbReference type="ChEBI" id="CHEBI:30031"/>
        <dbReference type="ChEBI" id="CHEBI:61961"/>
        <dbReference type="EC" id="1.14.11.67"/>
    </reaction>
</comment>
<feature type="compositionally biased region" description="Pro residues" evidence="14">
    <location>
        <begin position="412"/>
        <end position="427"/>
    </location>
</feature>
<comment type="cofactor">
    <cofactor evidence="1">
        <name>Fe(2+)</name>
        <dbReference type="ChEBI" id="CHEBI:29033"/>
    </cofactor>
</comment>
<dbReference type="InterPro" id="IPR003349">
    <property type="entry name" value="JmjN"/>
</dbReference>
<dbReference type="GO" id="GO:0000785">
    <property type="term" value="C:chromatin"/>
    <property type="evidence" value="ECO:0007669"/>
    <property type="project" value="TreeGrafter"/>
</dbReference>
<feature type="coiled-coil region" evidence="13">
    <location>
        <begin position="899"/>
        <end position="926"/>
    </location>
</feature>
<dbReference type="EC" id="1.14.11.67" evidence="4"/>
<evidence type="ECO:0000313" key="15">
    <source>
        <dbReference type="EMBL" id="WWD22060.1"/>
    </source>
</evidence>
<feature type="region of interest" description="Disordered" evidence="14">
    <location>
        <begin position="399"/>
        <end position="445"/>
    </location>
</feature>
<dbReference type="Gene3D" id="2.60.120.650">
    <property type="entry name" value="Cupin"/>
    <property type="match status" value="2"/>
</dbReference>
<dbReference type="InterPro" id="IPR019786">
    <property type="entry name" value="Zinc_finger_PHD-type_CS"/>
</dbReference>
<name>A0A5M6C2N5_9TREE</name>
<dbReference type="InterPro" id="IPR001606">
    <property type="entry name" value="ARID_dom"/>
</dbReference>
<organism evidence="15 16">
    <name type="scientific">Kwoniella shandongensis</name>
    <dbReference type="NCBI Taxonomy" id="1734106"/>
    <lineage>
        <taxon>Eukaryota</taxon>
        <taxon>Fungi</taxon>
        <taxon>Dikarya</taxon>
        <taxon>Basidiomycota</taxon>
        <taxon>Agaricomycotina</taxon>
        <taxon>Tremellomycetes</taxon>
        <taxon>Tremellales</taxon>
        <taxon>Cryptococcaceae</taxon>
        <taxon>Kwoniella</taxon>
    </lineage>
</organism>
<dbReference type="CDD" id="cd16100">
    <property type="entry name" value="ARID"/>
    <property type="match status" value="1"/>
</dbReference>
<dbReference type="PROSITE" id="PS50016">
    <property type="entry name" value="ZF_PHD_2"/>
    <property type="match status" value="1"/>
</dbReference>
<feature type="region of interest" description="Disordered" evidence="14">
    <location>
        <begin position="1062"/>
        <end position="1083"/>
    </location>
</feature>
<feature type="compositionally biased region" description="Polar residues" evidence="14">
    <location>
        <begin position="1869"/>
        <end position="1885"/>
    </location>
</feature>
<feature type="compositionally biased region" description="Polar residues" evidence="14">
    <location>
        <begin position="399"/>
        <end position="410"/>
    </location>
</feature>
<keyword evidence="8" id="KW-0862">Zinc</keyword>
<dbReference type="Pfam" id="PF02375">
    <property type="entry name" value="JmjN"/>
    <property type="match status" value="1"/>
</dbReference>
<evidence type="ECO:0000256" key="5">
    <source>
        <dbReference type="ARBA" id="ARBA00022723"/>
    </source>
</evidence>
<dbReference type="SUPFAM" id="SSF51197">
    <property type="entry name" value="Clavaminate synthase-like"/>
    <property type="match status" value="1"/>
</dbReference>
<dbReference type="Gene3D" id="2.30.30.1150">
    <property type="match status" value="1"/>
</dbReference>
<evidence type="ECO:0000256" key="8">
    <source>
        <dbReference type="ARBA" id="ARBA00022833"/>
    </source>
</evidence>
<dbReference type="GO" id="GO:0006355">
    <property type="term" value="P:regulation of DNA-templated transcription"/>
    <property type="evidence" value="ECO:0007669"/>
    <property type="project" value="TreeGrafter"/>
</dbReference>
<feature type="region of interest" description="Disordered" evidence="14">
    <location>
        <begin position="1844"/>
        <end position="1977"/>
    </location>
</feature>
<keyword evidence="10" id="KW-0408">Iron</keyword>
<dbReference type="InterPro" id="IPR013637">
    <property type="entry name" value="Lys_sp_deMease-like_dom"/>
</dbReference>
<evidence type="ECO:0000256" key="13">
    <source>
        <dbReference type="SAM" id="Coils"/>
    </source>
</evidence>
<dbReference type="RefSeq" id="XP_031861899.1">
    <property type="nucleotide sequence ID" value="XM_032003901.1"/>
</dbReference>
<dbReference type="GeneID" id="43588028"/>
<dbReference type="Pfam" id="PF01388">
    <property type="entry name" value="ARID"/>
    <property type="match status" value="1"/>
</dbReference>
<dbReference type="PROSITE" id="PS51183">
    <property type="entry name" value="JMJN"/>
    <property type="match status" value="1"/>
</dbReference>
<dbReference type="InterPro" id="IPR048615">
    <property type="entry name" value="KDM5_C-hel"/>
</dbReference>
<evidence type="ECO:0000313" key="16">
    <source>
        <dbReference type="Proteomes" id="UP000322225"/>
    </source>
</evidence>
<dbReference type="PROSITE" id="PS51184">
    <property type="entry name" value="JMJC"/>
    <property type="match status" value="1"/>
</dbReference>
<dbReference type="PROSITE" id="PS01359">
    <property type="entry name" value="ZF_PHD_1"/>
    <property type="match status" value="3"/>
</dbReference>
<dbReference type="InterPro" id="IPR001965">
    <property type="entry name" value="Znf_PHD"/>
</dbReference>
<feature type="compositionally biased region" description="Basic and acidic residues" evidence="14">
    <location>
        <begin position="1954"/>
        <end position="1966"/>
    </location>
</feature>
<feature type="compositionally biased region" description="Acidic residues" evidence="14">
    <location>
        <begin position="514"/>
        <end position="523"/>
    </location>
</feature>
<comment type="subcellular location">
    <subcellularLocation>
        <location evidence="2">Nucleus</location>
    </subcellularLocation>
</comment>
<proteinExistence type="inferred from homology"/>
<dbReference type="SMART" id="SM00558">
    <property type="entry name" value="JmjC"/>
    <property type="match status" value="1"/>
</dbReference>
<evidence type="ECO:0000256" key="1">
    <source>
        <dbReference type="ARBA" id="ARBA00001954"/>
    </source>
</evidence>
<dbReference type="PANTHER" id="PTHR10694">
    <property type="entry name" value="LYSINE-SPECIFIC DEMETHYLASE"/>
    <property type="match status" value="1"/>
</dbReference>
<dbReference type="InterPro" id="IPR019787">
    <property type="entry name" value="Znf_PHD-finger"/>
</dbReference>
<dbReference type="InterPro" id="IPR003347">
    <property type="entry name" value="JmjC_dom"/>
</dbReference>
<dbReference type="Pfam" id="PF00628">
    <property type="entry name" value="PHD"/>
    <property type="match status" value="1"/>
</dbReference>
<evidence type="ECO:0000256" key="6">
    <source>
        <dbReference type="ARBA" id="ARBA00022737"/>
    </source>
</evidence>
<dbReference type="SUPFAM" id="SSF57903">
    <property type="entry name" value="FYVE/PHD zinc finger"/>
    <property type="match status" value="3"/>
</dbReference>
<keyword evidence="11" id="KW-0539">Nucleus</keyword>